<dbReference type="SUPFAM" id="SSF55874">
    <property type="entry name" value="ATPase domain of HSP90 chaperone/DNA topoisomerase II/histidine kinase"/>
    <property type="match status" value="1"/>
</dbReference>
<dbReference type="FunFam" id="3.30.565.10:FF:000037">
    <property type="entry name" value="Hybrid sensor histidine kinase/response regulator"/>
    <property type="match status" value="1"/>
</dbReference>
<dbReference type="Gene3D" id="3.40.50.2300">
    <property type="match status" value="1"/>
</dbReference>
<dbReference type="Gene3D" id="1.10.10.60">
    <property type="entry name" value="Homeodomain-like"/>
    <property type="match status" value="1"/>
</dbReference>
<dbReference type="SMART" id="SM00388">
    <property type="entry name" value="HisKA"/>
    <property type="match status" value="1"/>
</dbReference>
<accession>A0A8J6Q3Q3</accession>
<dbReference type="SMART" id="SM00448">
    <property type="entry name" value="REC"/>
    <property type="match status" value="1"/>
</dbReference>
<evidence type="ECO:0000256" key="11">
    <source>
        <dbReference type="ARBA" id="ARBA00023163"/>
    </source>
</evidence>
<dbReference type="GO" id="GO:0005524">
    <property type="term" value="F:ATP binding"/>
    <property type="evidence" value="ECO:0007669"/>
    <property type="project" value="UniProtKB-KW"/>
</dbReference>
<dbReference type="InterPro" id="IPR003661">
    <property type="entry name" value="HisK_dim/P_dom"/>
</dbReference>
<keyword evidence="9" id="KW-0805">Transcription regulation</keyword>
<keyword evidence="10" id="KW-0238">DNA-binding</keyword>
<dbReference type="PROSITE" id="PS50110">
    <property type="entry name" value="RESPONSE_REGULATORY"/>
    <property type="match status" value="1"/>
</dbReference>
<feature type="chain" id="PRO_5035180554" description="histidine kinase" evidence="13">
    <location>
        <begin position="22"/>
        <end position="1369"/>
    </location>
</feature>
<evidence type="ECO:0000256" key="9">
    <source>
        <dbReference type="ARBA" id="ARBA00023015"/>
    </source>
</evidence>
<evidence type="ECO:0000256" key="3">
    <source>
        <dbReference type="ARBA" id="ARBA00022553"/>
    </source>
</evidence>
<evidence type="ECO:0000313" key="18">
    <source>
        <dbReference type="Proteomes" id="UP000600588"/>
    </source>
</evidence>
<dbReference type="GO" id="GO:0003700">
    <property type="term" value="F:DNA-binding transcription factor activity"/>
    <property type="evidence" value="ECO:0007669"/>
    <property type="project" value="InterPro"/>
</dbReference>
<gene>
    <name evidence="17" type="ORF">ICJ83_10625</name>
</gene>
<dbReference type="Pfam" id="PF02518">
    <property type="entry name" value="HATPase_c"/>
    <property type="match status" value="1"/>
</dbReference>
<dbReference type="SUPFAM" id="SSF52172">
    <property type="entry name" value="CheY-like"/>
    <property type="match status" value="1"/>
</dbReference>
<dbReference type="PRINTS" id="PR00344">
    <property type="entry name" value="BCTRLSENSOR"/>
</dbReference>
<dbReference type="InterPro" id="IPR013783">
    <property type="entry name" value="Ig-like_fold"/>
</dbReference>
<dbReference type="FunFam" id="2.60.40.10:FF:000791">
    <property type="entry name" value="Two-component system sensor histidine kinase/response regulator"/>
    <property type="match status" value="1"/>
</dbReference>
<keyword evidence="18" id="KW-1185">Reference proteome</keyword>
<dbReference type="CDD" id="cd00082">
    <property type="entry name" value="HisKA"/>
    <property type="match status" value="1"/>
</dbReference>
<evidence type="ECO:0000256" key="7">
    <source>
        <dbReference type="ARBA" id="ARBA00022840"/>
    </source>
</evidence>
<evidence type="ECO:0000256" key="13">
    <source>
        <dbReference type="SAM" id="SignalP"/>
    </source>
</evidence>
<dbReference type="InterPro" id="IPR011110">
    <property type="entry name" value="Reg_prop"/>
</dbReference>
<evidence type="ECO:0000256" key="4">
    <source>
        <dbReference type="ARBA" id="ARBA00022679"/>
    </source>
</evidence>
<dbReference type="InterPro" id="IPR036890">
    <property type="entry name" value="HATPase_C_sf"/>
</dbReference>
<evidence type="ECO:0000256" key="12">
    <source>
        <dbReference type="PROSITE-ProRule" id="PRU00169"/>
    </source>
</evidence>
<dbReference type="SMART" id="SM00387">
    <property type="entry name" value="HATPase_c"/>
    <property type="match status" value="1"/>
</dbReference>
<dbReference type="InterPro" id="IPR004358">
    <property type="entry name" value="Sig_transdc_His_kin-like_C"/>
</dbReference>
<keyword evidence="3 12" id="KW-0597">Phosphoprotein</keyword>
<evidence type="ECO:0000256" key="5">
    <source>
        <dbReference type="ARBA" id="ARBA00022741"/>
    </source>
</evidence>
<evidence type="ECO:0000256" key="8">
    <source>
        <dbReference type="ARBA" id="ARBA00023012"/>
    </source>
</evidence>
<dbReference type="FunFam" id="1.10.10.60:FF:000284">
    <property type="entry name" value="Two-component system sensor histidine kinase/response regulator"/>
    <property type="match status" value="1"/>
</dbReference>
<protein>
    <recommendedName>
        <fullName evidence="2">histidine kinase</fullName>
        <ecNumber evidence="2">2.7.13.3</ecNumber>
    </recommendedName>
</protein>
<dbReference type="Gene3D" id="2.130.10.10">
    <property type="entry name" value="YVTN repeat-like/Quinoprotein amine dehydrogenase"/>
    <property type="match status" value="2"/>
</dbReference>
<dbReference type="InterPro" id="IPR018062">
    <property type="entry name" value="HTH_AraC-typ_CS"/>
</dbReference>
<dbReference type="PANTHER" id="PTHR43547:SF2">
    <property type="entry name" value="HYBRID SIGNAL TRANSDUCTION HISTIDINE KINASE C"/>
    <property type="match status" value="1"/>
</dbReference>
<keyword evidence="11" id="KW-0804">Transcription</keyword>
<feature type="domain" description="Histidine kinase" evidence="15">
    <location>
        <begin position="848"/>
        <end position="1066"/>
    </location>
</feature>
<dbReference type="Gene3D" id="2.60.40.10">
    <property type="entry name" value="Immunoglobulins"/>
    <property type="match status" value="1"/>
</dbReference>
<dbReference type="PANTHER" id="PTHR43547">
    <property type="entry name" value="TWO-COMPONENT HISTIDINE KINASE"/>
    <property type="match status" value="1"/>
</dbReference>
<evidence type="ECO:0000256" key="6">
    <source>
        <dbReference type="ARBA" id="ARBA00022777"/>
    </source>
</evidence>
<dbReference type="SUPFAM" id="SSF46689">
    <property type="entry name" value="Homeodomain-like"/>
    <property type="match status" value="1"/>
</dbReference>
<feature type="signal peptide" evidence="13">
    <location>
        <begin position="1"/>
        <end position="21"/>
    </location>
</feature>
<dbReference type="EC" id="2.7.13.3" evidence="2"/>
<name>A0A8J6Q3Q3_9FLAO</name>
<dbReference type="Proteomes" id="UP000600588">
    <property type="component" value="Unassembled WGS sequence"/>
</dbReference>
<evidence type="ECO:0000256" key="1">
    <source>
        <dbReference type="ARBA" id="ARBA00000085"/>
    </source>
</evidence>
<dbReference type="SUPFAM" id="SSF47384">
    <property type="entry name" value="Homodimeric domain of signal transducing histidine kinase"/>
    <property type="match status" value="1"/>
</dbReference>
<dbReference type="Pfam" id="PF00072">
    <property type="entry name" value="Response_reg"/>
    <property type="match status" value="1"/>
</dbReference>
<reference evidence="17 18" key="1">
    <citation type="submission" date="2020-09" db="EMBL/GenBank/DDBJ databases">
        <title>TT11 complete genome.</title>
        <authorList>
            <person name="Wu Z."/>
        </authorList>
    </citation>
    <scope>NUCLEOTIDE SEQUENCE [LARGE SCALE GENOMIC DNA]</scope>
    <source>
        <strain evidence="17 18">TT11</strain>
    </source>
</reference>
<dbReference type="PROSITE" id="PS50109">
    <property type="entry name" value="HIS_KIN"/>
    <property type="match status" value="1"/>
</dbReference>
<dbReference type="CDD" id="cd00075">
    <property type="entry name" value="HATPase"/>
    <property type="match status" value="1"/>
</dbReference>
<dbReference type="InterPro" id="IPR015943">
    <property type="entry name" value="WD40/YVTN_repeat-like_dom_sf"/>
</dbReference>
<dbReference type="EMBL" id="JACVXB010000004">
    <property type="protein sequence ID" value="MBD0832585.1"/>
    <property type="molecule type" value="Genomic_DNA"/>
</dbReference>
<dbReference type="Gene3D" id="1.10.287.130">
    <property type="match status" value="1"/>
</dbReference>
<dbReference type="Pfam" id="PF07494">
    <property type="entry name" value="Reg_prop"/>
    <property type="match status" value="6"/>
</dbReference>
<dbReference type="Pfam" id="PF12833">
    <property type="entry name" value="HTH_18"/>
    <property type="match status" value="1"/>
</dbReference>
<dbReference type="GO" id="GO:0043565">
    <property type="term" value="F:sequence-specific DNA binding"/>
    <property type="evidence" value="ECO:0007669"/>
    <property type="project" value="InterPro"/>
</dbReference>
<dbReference type="InterPro" id="IPR011006">
    <property type="entry name" value="CheY-like_superfamily"/>
</dbReference>
<dbReference type="InterPro" id="IPR036097">
    <property type="entry name" value="HisK_dim/P_sf"/>
</dbReference>
<dbReference type="InterPro" id="IPR009057">
    <property type="entry name" value="Homeodomain-like_sf"/>
</dbReference>
<proteinExistence type="predicted"/>
<dbReference type="InterPro" id="IPR003594">
    <property type="entry name" value="HATPase_dom"/>
</dbReference>
<evidence type="ECO:0000256" key="10">
    <source>
        <dbReference type="ARBA" id="ARBA00023125"/>
    </source>
</evidence>
<dbReference type="InterPro" id="IPR011123">
    <property type="entry name" value="Y_Y_Y"/>
</dbReference>
<dbReference type="Pfam" id="PF00512">
    <property type="entry name" value="HisKA"/>
    <property type="match status" value="1"/>
</dbReference>
<evidence type="ECO:0000313" key="17">
    <source>
        <dbReference type="EMBL" id="MBD0832585.1"/>
    </source>
</evidence>
<dbReference type="Pfam" id="PF07495">
    <property type="entry name" value="Y_Y_Y"/>
    <property type="match status" value="1"/>
</dbReference>
<evidence type="ECO:0000259" key="14">
    <source>
        <dbReference type="PROSITE" id="PS01124"/>
    </source>
</evidence>
<dbReference type="PROSITE" id="PS01124">
    <property type="entry name" value="HTH_ARAC_FAMILY_2"/>
    <property type="match status" value="1"/>
</dbReference>
<evidence type="ECO:0000259" key="16">
    <source>
        <dbReference type="PROSITE" id="PS50110"/>
    </source>
</evidence>
<organism evidence="17 18">
    <name type="scientific">Aestuariibaculum sediminum</name>
    <dbReference type="NCBI Taxonomy" id="2770637"/>
    <lineage>
        <taxon>Bacteria</taxon>
        <taxon>Pseudomonadati</taxon>
        <taxon>Bacteroidota</taxon>
        <taxon>Flavobacteriia</taxon>
        <taxon>Flavobacteriales</taxon>
        <taxon>Flavobacteriaceae</taxon>
    </lineage>
</organism>
<dbReference type="SMART" id="SM00342">
    <property type="entry name" value="HTH_ARAC"/>
    <property type="match status" value="1"/>
</dbReference>
<keyword evidence="5" id="KW-0547">Nucleotide-binding</keyword>
<dbReference type="Gene3D" id="3.30.565.10">
    <property type="entry name" value="Histidine kinase-like ATPase, C-terminal domain"/>
    <property type="match status" value="1"/>
</dbReference>
<feature type="domain" description="Response regulatory" evidence="16">
    <location>
        <begin position="1116"/>
        <end position="1231"/>
    </location>
</feature>
<evidence type="ECO:0000256" key="2">
    <source>
        <dbReference type="ARBA" id="ARBA00012438"/>
    </source>
</evidence>
<keyword evidence="8" id="KW-0902">Two-component regulatory system</keyword>
<keyword evidence="4" id="KW-0808">Transferase</keyword>
<dbReference type="GO" id="GO:0000155">
    <property type="term" value="F:phosphorelay sensor kinase activity"/>
    <property type="evidence" value="ECO:0007669"/>
    <property type="project" value="InterPro"/>
</dbReference>
<keyword evidence="13" id="KW-0732">Signal</keyword>
<dbReference type="InterPro" id="IPR001789">
    <property type="entry name" value="Sig_transdc_resp-reg_receiver"/>
</dbReference>
<dbReference type="FunFam" id="1.10.287.130:FF:000045">
    <property type="entry name" value="Two-component system sensor histidine kinase/response regulator"/>
    <property type="match status" value="1"/>
</dbReference>
<keyword evidence="7" id="KW-0067">ATP-binding</keyword>
<dbReference type="InterPro" id="IPR018060">
    <property type="entry name" value="HTH_AraC"/>
</dbReference>
<evidence type="ECO:0000259" key="15">
    <source>
        <dbReference type="PROSITE" id="PS50109"/>
    </source>
</evidence>
<comment type="caution">
    <text evidence="17">The sequence shown here is derived from an EMBL/GenBank/DDBJ whole genome shotgun (WGS) entry which is preliminary data.</text>
</comment>
<dbReference type="CDD" id="cd17574">
    <property type="entry name" value="REC_OmpR"/>
    <property type="match status" value="1"/>
</dbReference>
<dbReference type="PROSITE" id="PS00041">
    <property type="entry name" value="HTH_ARAC_FAMILY_1"/>
    <property type="match status" value="1"/>
</dbReference>
<dbReference type="InterPro" id="IPR005467">
    <property type="entry name" value="His_kinase_dom"/>
</dbReference>
<feature type="modified residue" description="4-aspartylphosphate" evidence="12">
    <location>
        <position position="1164"/>
    </location>
</feature>
<feature type="domain" description="HTH araC/xylS-type" evidence="14">
    <location>
        <begin position="1263"/>
        <end position="1362"/>
    </location>
</feature>
<sequence>MRYILSTFFLIFICSKGFGQAQNGFLSNPVFKNYSTKDGLSQRSVISIFQDHQGYMWFGTRYGLNKFDGKKFKSYYYNSEVPNSLSNSWVLSIVEDKSYNIWFGTKNGLNKYIPEHDSFERIYLNHNIEKPYDIEIIALTEGQGPFLWIATNQGLHRFNTETYRVLTFKNNRNIPSSLSSNQTSSLLLTKKSDLWICTSETIDQYQPQNNTFLHYSYPKDASPTRTKNYTTTLFEDSNNTIWIGYDKGLAYFDKIEKRFKEYKFKSDTGTVITSAVRKIYEDEYNNLLVGTYDGLFYINLKDKSIYHYKHDKKKQSSLSQNSIYEIYEDSKGDLWFGTWAGGISYLDKHANTFKSYSDDIYQVSLNNNIVSSIVEYRDNELWIGTEGGGLNVLNLSTGKFSYLQHNPDMVNSLSGNNVKALLKDKGGNLWVGTHGSGISKVTYDGQHISYTRYVSKLNDSASLSDDKITCLAEDDNNNIWVGTSGGGLNIYNKALNNFSRIKDSDTLMGGFIQTMFKAINKNKLWVGSDIGLFEIDADSKSILHVDFKSNKEKAFNVKTVISIYQESDEILWIGTEGDGLYKYNIVSKESQRFGVEQGLSDGVIYGIKPNNEELWVSTNNGISRLNIKTNDIKNFNESDGLHIKEFNYGASYKRDNGELIFGGTNGLTMFNPNNIVVDTFIPPVLISSVTVRNRPELKVTETVKSLNLEYNQNDIQFDFVALGFSKANKHEYAYKLNGFDDKWRYVGNNSKATYTNLDHGAYQFEVKAANSDGIWTDKPAVLKVVISPPLWKTWWAYTLYIVLFIVLFFAARKALLVRINEKNALREVQRDKERTEELNKLKLQLFTNISHDFRTPLTLIVGPLKRLMDHTSNDPFIQTQLKGMYRNTNILLQLINQLLDFRKAESGKLRMHFSKGNFVPFIENIKLSFEQLAHEKQIKYTLNYPSSHLELWFDKVELQKTVLNILSNAFKFTPVGGCISIDISKNEKNDTIELKIRDNGKGIPDNQIPFIFDRYFQLGQQHELRTGTGVGLAVAKDIVDLHHGEIKVHSKIGEGTVFIIALPLGNKHINQEQINFEVEEINNHSFLDVSTPEVFSHNVIHSENLDVDKFNKDLPSMLIVEDNSEVRKLIFDLFLKTFNVYQATNGNEGITKAQSKPIDIIISDVMMPVMDGLQFCSAIKTDIVTSHIPVILLTARTSKDMQKSGYETGADIYISKPFEPDLLKMQVENLLKSRLNLIEKFKKDIILKPKELELVSTDEVFLQKAMDIVEEHITDPDFLVTTFAEKMFMSQSVLYRKIKGLTGQSISEFLRTIKLKRAAQLLVKTDMTVTDIAYQIGFNDIKYFRKCFKETFNLTPSQFKKQHQNTNKE</sequence>
<dbReference type="SUPFAM" id="SSF63829">
    <property type="entry name" value="Calcium-dependent phosphotriesterase"/>
    <property type="match status" value="3"/>
</dbReference>
<keyword evidence="6" id="KW-0418">Kinase</keyword>
<comment type="catalytic activity">
    <reaction evidence="1">
        <text>ATP + protein L-histidine = ADP + protein N-phospho-L-histidine.</text>
        <dbReference type="EC" id="2.7.13.3"/>
    </reaction>
</comment>
<dbReference type="RefSeq" id="WP_188230376.1">
    <property type="nucleotide sequence ID" value="NZ_JACVXB010000004.1"/>
</dbReference>